<dbReference type="Gene3D" id="1.25.40.20">
    <property type="entry name" value="Ankyrin repeat-containing domain"/>
    <property type="match status" value="5"/>
</dbReference>
<evidence type="ECO:0000256" key="2">
    <source>
        <dbReference type="ARBA" id="ARBA00023043"/>
    </source>
</evidence>
<keyword evidence="1" id="KW-0677">Repeat</keyword>
<dbReference type="SMART" id="SM00248">
    <property type="entry name" value="ANK"/>
    <property type="match status" value="17"/>
</dbReference>
<proteinExistence type="predicted"/>
<feature type="region of interest" description="Disordered" evidence="4">
    <location>
        <begin position="1072"/>
        <end position="1093"/>
    </location>
</feature>
<feature type="repeat" description="ANK" evidence="3">
    <location>
        <begin position="605"/>
        <end position="637"/>
    </location>
</feature>
<dbReference type="Pfam" id="PF00023">
    <property type="entry name" value="Ank"/>
    <property type="match status" value="3"/>
</dbReference>
<feature type="compositionally biased region" description="Polar residues" evidence="4">
    <location>
        <begin position="960"/>
        <end position="969"/>
    </location>
</feature>
<feature type="region of interest" description="Disordered" evidence="4">
    <location>
        <begin position="1116"/>
        <end position="1142"/>
    </location>
</feature>
<dbReference type="PROSITE" id="PS50088">
    <property type="entry name" value="ANK_REPEAT"/>
    <property type="match status" value="13"/>
</dbReference>
<feature type="repeat" description="ANK" evidence="3">
    <location>
        <begin position="404"/>
        <end position="436"/>
    </location>
</feature>
<dbReference type="InterPro" id="IPR051165">
    <property type="entry name" value="Multifunctional_ANK_Repeat"/>
</dbReference>
<keyword evidence="5" id="KW-0732">Signal</keyword>
<sequence>MKIRPILNILLACSTFVDQMFIFNCLRTHNYSIDMEEFQKRVQLMRNIVVHEGDKLKIFHNSFCDWLVDVKFSTKKFLCDVNEGHVMISMYFTLVSDTLCPNKVRRFIYHLIKSGEYLTSKNINLDLILILLDSRTNLSDCFYTNLLNCCKTCENECMNDINFLPKTQEMLEKFLNSQLNQDLSNFLCDFFKPNLPTDAKTLKMLIEAGINNAESQLSYESSINSPVLSDKSQNIDSELAELLISSERSCHHEVQRSTSHAGGADQSLTLDDASTMQQMSDSHCLELHKGKALIHLLANEGNHLLLDRALKACKDPIDLEIEDVNGQTALNIASRNGHIEVVRLLLNFTQPLADGTGRVRGVDVNHADRDGWTPLRSASWGGHTEVVRLLISHPGCAIDCADKEGRTALRAAAWSGHEDILKILIEAGANVNSVDKQGRTSLIAASYMGQYDIVEILLENGADVNHLDLDGRSALCVAALCGSSGYNRVISTLLEHGAHTDQLDNDGMSALLVSSFEGNAEICELLLENGADPDLADYMGRTPLWAACTAGHAPVVRLLLFWGCSIDCMDSEGRTVLSIAAAQGNLESVRQLLDRGLDETHRDNAGWTPLHYAAFEGYADICVQLLESGAKIDECDNEGKTALHLAAQEGHNSVVEALLEIHSACVDQRAHDGKTAFRLACLEGHFECIQTLLKYGADVNSRDADSRTTLYILALENKVKIVKFLLEYANLDVNCSDSEGRAALHVASWQGHAEMVRLLITAGGADVNAMDLECRTPLHSCAWQGNHEVMDILLCYGAVPDHACKQGATALGISAQEGHEQCVAILLQFGANPYKSDHCGRTPIKLAAKSNRNNVLRILETFAKSSSEHPLVIKSPDRHDKPPIGSNPSPNSSNLMVPNVASATGSTQSSNFYENTMHSDHSSLQKRKSVISSHSTGSSNEVPISFTQQLQKHSRHHGSRSTQSSHGGAIVVTNNGKFTKNPMKHAQVLPNVQEYHQTNIVNEADLFDLGCMSPLYATPPHSPSSDISSPGQHMPPHHFEEIGGIAGGTTNMSSNSTDQHFARDTHMRIILGNNKDSNAPSKSSKRSGIATNPAVRMIRSRFDSAANLIRRTNNILSSNSNQGSSSIGVKSGTFQWRKESQM</sequence>
<protein>
    <submittedName>
        <fullName evidence="7">Putative ankyrin</fullName>
    </submittedName>
</protein>
<feature type="repeat" description="ANK" evidence="3">
    <location>
        <begin position="470"/>
        <end position="505"/>
    </location>
</feature>
<dbReference type="InterPro" id="IPR002110">
    <property type="entry name" value="Ankyrin_rpt"/>
</dbReference>
<dbReference type="PROSITE" id="PS50297">
    <property type="entry name" value="ANK_REP_REGION"/>
    <property type="match status" value="12"/>
</dbReference>
<feature type="chain" id="PRO_5029004684" evidence="5">
    <location>
        <begin position="20"/>
        <end position="1142"/>
    </location>
</feature>
<dbReference type="AlphaFoldDB" id="A0A7G3ADD6"/>
<organism evidence="7">
    <name type="scientific">Lutzomyia longipalpis</name>
    <name type="common">Sand fly</name>
    <dbReference type="NCBI Taxonomy" id="7200"/>
    <lineage>
        <taxon>Eukaryota</taxon>
        <taxon>Metazoa</taxon>
        <taxon>Ecdysozoa</taxon>
        <taxon>Arthropoda</taxon>
        <taxon>Hexapoda</taxon>
        <taxon>Insecta</taxon>
        <taxon>Pterygota</taxon>
        <taxon>Neoptera</taxon>
        <taxon>Endopterygota</taxon>
        <taxon>Diptera</taxon>
        <taxon>Nematocera</taxon>
        <taxon>Psychodoidea</taxon>
        <taxon>Psychodidae</taxon>
        <taxon>Lutzomyia</taxon>
        <taxon>Lutzomyia</taxon>
    </lineage>
</organism>
<feature type="region of interest" description="Disordered" evidence="4">
    <location>
        <begin position="867"/>
        <end position="969"/>
    </location>
</feature>
<feature type="compositionally biased region" description="Polar residues" evidence="4">
    <location>
        <begin position="930"/>
        <end position="951"/>
    </location>
</feature>
<feature type="repeat" description="ANK" evidence="3">
    <location>
        <begin position="370"/>
        <end position="393"/>
    </location>
</feature>
<dbReference type="InterPro" id="IPR036770">
    <property type="entry name" value="Ankyrin_rpt-contain_sf"/>
</dbReference>
<feature type="compositionally biased region" description="Polar residues" evidence="4">
    <location>
        <begin position="901"/>
        <end position="916"/>
    </location>
</feature>
<dbReference type="Pfam" id="PF12796">
    <property type="entry name" value="Ank_2"/>
    <property type="match status" value="5"/>
</dbReference>
<dbReference type="SUPFAM" id="SSF48403">
    <property type="entry name" value="Ankyrin repeat"/>
    <property type="match status" value="2"/>
</dbReference>
<feature type="repeat" description="ANK" evidence="3">
    <location>
        <begin position="506"/>
        <end position="538"/>
    </location>
</feature>
<accession>A0A7G3ADD6</accession>
<dbReference type="Pfam" id="PF25521">
    <property type="entry name" value="WHD_TANC1"/>
    <property type="match status" value="1"/>
</dbReference>
<evidence type="ECO:0000259" key="6">
    <source>
        <dbReference type="Pfam" id="PF25521"/>
    </source>
</evidence>
<dbReference type="Pfam" id="PF13637">
    <property type="entry name" value="Ank_4"/>
    <property type="match status" value="1"/>
</dbReference>
<dbReference type="PANTHER" id="PTHR24123:SF65">
    <property type="entry name" value="ANKYRIN REPEAT DOMAIN-CONTAINING PROTEIN 50"/>
    <property type="match status" value="1"/>
</dbReference>
<feature type="repeat" description="ANK" evidence="3">
    <location>
        <begin position="672"/>
        <end position="704"/>
    </location>
</feature>
<dbReference type="InterPro" id="IPR058056">
    <property type="entry name" value="WH_TANC1/2"/>
</dbReference>
<feature type="repeat" description="ANK" evidence="3">
    <location>
        <begin position="539"/>
        <end position="571"/>
    </location>
</feature>
<feature type="repeat" description="ANK" evidence="3">
    <location>
        <begin position="437"/>
        <end position="469"/>
    </location>
</feature>
<name>A0A7G3ADD6_LUTLO</name>
<feature type="domain" description="TANC1/2-like winged helix" evidence="6">
    <location>
        <begin position="2"/>
        <end position="118"/>
    </location>
</feature>
<feature type="compositionally biased region" description="Low complexity" evidence="4">
    <location>
        <begin position="883"/>
        <end position="899"/>
    </location>
</feature>
<evidence type="ECO:0000256" key="4">
    <source>
        <dbReference type="SAM" id="MobiDB-lite"/>
    </source>
</evidence>
<dbReference type="VEuPathDB" id="VectorBase:LLONM1_007698"/>
<evidence type="ECO:0000313" key="7">
    <source>
        <dbReference type="EMBL" id="MBC1169433.1"/>
    </source>
</evidence>
<dbReference type="PRINTS" id="PR01415">
    <property type="entry name" value="ANKYRIN"/>
</dbReference>
<feature type="repeat" description="ANK" evidence="3">
    <location>
        <begin position="739"/>
        <end position="772"/>
    </location>
</feature>
<feature type="signal peptide" evidence="5">
    <location>
        <begin position="1"/>
        <end position="19"/>
    </location>
</feature>
<feature type="repeat" description="ANK" evidence="3">
    <location>
        <begin position="325"/>
        <end position="347"/>
    </location>
</feature>
<feature type="repeat" description="ANK" evidence="3">
    <location>
        <begin position="806"/>
        <end position="838"/>
    </location>
</feature>
<evidence type="ECO:0000256" key="3">
    <source>
        <dbReference type="PROSITE-ProRule" id="PRU00023"/>
    </source>
</evidence>
<evidence type="ECO:0000256" key="1">
    <source>
        <dbReference type="ARBA" id="ARBA00022737"/>
    </source>
</evidence>
<feature type="compositionally biased region" description="Low complexity" evidence="4">
    <location>
        <begin position="1116"/>
        <end position="1128"/>
    </location>
</feature>
<feature type="repeat" description="ANK" evidence="3">
    <location>
        <begin position="572"/>
        <end position="604"/>
    </location>
</feature>
<feature type="repeat" description="ANK" evidence="3">
    <location>
        <begin position="638"/>
        <end position="660"/>
    </location>
</feature>
<dbReference type="PANTHER" id="PTHR24123">
    <property type="entry name" value="ANKYRIN REPEAT-CONTAINING"/>
    <property type="match status" value="1"/>
</dbReference>
<keyword evidence="2 3" id="KW-0040">ANK repeat</keyword>
<dbReference type="EMBL" id="GITU01000730">
    <property type="protein sequence ID" value="MBC1169433.1"/>
    <property type="molecule type" value="Transcribed_RNA"/>
</dbReference>
<evidence type="ECO:0000256" key="5">
    <source>
        <dbReference type="SAM" id="SignalP"/>
    </source>
</evidence>
<reference evidence="7" key="1">
    <citation type="journal article" date="2020" name="BMC">
        <title>Leishmania infection induces a limited differential gene expression in the sand fly midgut.</title>
        <authorList>
            <person name="Coutinho-Abreu I.V."/>
            <person name="Serafim T.D."/>
            <person name="Meneses C."/>
            <person name="Kamhawi S."/>
            <person name="Oliveira F."/>
            <person name="Valenzuela J.G."/>
        </authorList>
    </citation>
    <scope>NUCLEOTIDE SEQUENCE</scope>
    <source>
        <strain evidence="7">Jacobina</strain>
        <tissue evidence="7">Midgut</tissue>
    </source>
</reference>